<organism evidence="3 4">
    <name type="scientific">Geofilum rubicundum JCM 15548</name>
    <dbReference type="NCBI Taxonomy" id="1236989"/>
    <lineage>
        <taxon>Bacteria</taxon>
        <taxon>Pseudomonadati</taxon>
        <taxon>Bacteroidota</taxon>
        <taxon>Bacteroidia</taxon>
        <taxon>Marinilabiliales</taxon>
        <taxon>Marinilabiliaceae</taxon>
        <taxon>Geofilum</taxon>
    </lineage>
</organism>
<dbReference type="InterPro" id="IPR052188">
    <property type="entry name" value="Ni-pincer_cofactor_biosynth"/>
</dbReference>
<gene>
    <name evidence="3" type="ORF">JCM15548_11570</name>
</gene>
<dbReference type="PANTHER" id="PTHR43169:SF2">
    <property type="entry name" value="NAD_GMP SYNTHASE DOMAIN-CONTAINING PROTEIN"/>
    <property type="match status" value="1"/>
</dbReference>
<evidence type="ECO:0000313" key="3">
    <source>
        <dbReference type="EMBL" id="GAO29390.1"/>
    </source>
</evidence>
<dbReference type="InterPro" id="IPR014729">
    <property type="entry name" value="Rossmann-like_a/b/a_fold"/>
</dbReference>
<name>A0A0E9LX10_9BACT</name>
<dbReference type="RefSeq" id="WP_062123654.1">
    <property type="nucleotide sequence ID" value="NZ_BAZW01000008.1"/>
</dbReference>
<dbReference type="GO" id="GO:0006163">
    <property type="term" value="P:purine nucleotide metabolic process"/>
    <property type="evidence" value="ECO:0007669"/>
    <property type="project" value="UniProtKB-ARBA"/>
</dbReference>
<dbReference type="InterPro" id="IPR005232">
    <property type="entry name" value="LarE"/>
</dbReference>
<dbReference type="AlphaFoldDB" id="A0A0E9LX10"/>
<dbReference type="PIRSF" id="PIRSF006661">
    <property type="entry name" value="PP-lp_UCP006661"/>
    <property type="match status" value="1"/>
</dbReference>
<dbReference type="Pfam" id="PF02540">
    <property type="entry name" value="NAD_synthase"/>
    <property type="match status" value="1"/>
</dbReference>
<accession>A0A0E9LX10</accession>
<comment type="caution">
    <text evidence="3">The sequence shown here is derived from an EMBL/GenBank/DDBJ whole genome shotgun (WGS) entry which is preliminary data.</text>
</comment>
<dbReference type="Gene3D" id="3.40.50.620">
    <property type="entry name" value="HUPs"/>
    <property type="match status" value="1"/>
</dbReference>
<dbReference type="OrthoDB" id="9776919at2"/>
<keyword evidence="4" id="KW-1185">Reference proteome</keyword>
<feature type="active site" description="Nucleophile and sulfur donor" evidence="1">
    <location>
        <position position="175"/>
    </location>
</feature>
<proteinExistence type="predicted"/>
<dbReference type="InterPro" id="IPR022310">
    <property type="entry name" value="NAD/GMP_synthase"/>
</dbReference>
<dbReference type="PANTHER" id="PTHR43169">
    <property type="entry name" value="EXSB FAMILY PROTEIN"/>
    <property type="match status" value="1"/>
</dbReference>
<sequence>MSDQYSALINWFKSYNGVLTALSGGVDSCLVAWAARQALPKEKAIAIIGDSPSLKRRDFQLALAFCDENDIQYDVVHPNELNDPNYRTNPEDRCFWCKSSLYTVMGDYRESQYPDFIMVNGNNKSDWGDYRPGLKAADKYQAFSPLAECGMTKEDIRNMAREAGLKVWDKPASPCLSSRFPYGELITMDKLALIEKAEELLASLGFVDARVRYFGDTARVEVPAFQIQQLRENWMDITAQFKKFGFSQAEIDEEGLISGKLNRLIGK</sequence>
<dbReference type="GO" id="GO:0016783">
    <property type="term" value="F:sulfurtransferase activity"/>
    <property type="evidence" value="ECO:0007669"/>
    <property type="project" value="InterPro"/>
</dbReference>
<evidence type="ECO:0000259" key="2">
    <source>
        <dbReference type="Pfam" id="PF02540"/>
    </source>
</evidence>
<dbReference type="STRING" id="1236989.JCM15548_11570"/>
<dbReference type="CDD" id="cd01990">
    <property type="entry name" value="LarE-like"/>
    <property type="match status" value="1"/>
</dbReference>
<dbReference type="NCBIfam" id="TIGR00268">
    <property type="entry name" value="ATP-dependent sacrificial sulfur transferase LarE"/>
    <property type="match status" value="1"/>
</dbReference>
<dbReference type="Proteomes" id="UP000032900">
    <property type="component" value="Unassembled WGS sequence"/>
</dbReference>
<feature type="domain" description="NAD/GMP synthase" evidence="2">
    <location>
        <begin position="15"/>
        <end position="76"/>
    </location>
</feature>
<dbReference type="EMBL" id="BAZW01000008">
    <property type="protein sequence ID" value="GAO29390.1"/>
    <property type="molecule type" value="Genomic_DNA"/>
</dbReference>
<dbReference type="SUPFAM" id="SSF52402">
    <property type="entry name" value="Adenine nucleotide alpha hydrolases-like"/>
    <property type="match status" value="1"/>
</dbReference>
<reference evidence="3 4" key="1">
    <citation type="journal article" date="2015" name="Microbes Environ.">
        <title>Distribution and evolution of nitrogen fixation genes in the phylum bacteroidetes.</title>
        <authorList>
            <person name="Inoue J."/>
            <person name="Oshima K."/>
            <person name="Suda W."/>
            <person name="Sakamoto M."/>
            <person name="Iino T."/>
            <person name="Noda S."/>
            <person name="Hongoh Y."/>
            <person name="Hattori M."/>
            <person name="Ohkuma M."/>
        </authorList>
    </citation>
    <scope>NUCLEOTIDE SEQUENCE [LARGE SCALE GENOMIC DNA]</scope>
    <source>
        <strain evidence="3">JCM 15548</strain>
    </source>
</reference>
<evidence type="ECO:0000256" key="1">
    <source>
        <dbReference type="PIRSR" id="PIRSR006661-1"/>
    </source>
</evidence>
<evidence type="ECO:0000313" key="4">
    <source>
        <dbReference type="Proteomes" id="UP000032900"/>
    </source>
</evidence>
<protein>
    <submittedName>
        <fullName evidence="3">GMP synthase</fullName>
    </submittedName>
</protein>